<dbReference type="Pfam" id="PF17181">
    <property type="entry name" value="EPF"/>
    <property type="match status" value="1"/>
</dbReference>
<dbReference type="InterPro" id="IPR039455">
    <property type="entry name" value="EPFL"/>
</dbReference>
<evidence type="ECO:0000256" key="3">
    <source>
        <dbReference type="ARBA" id="ARBA00022473"/>
    </source>
</evidence>
<comment type="similarity">
    <text evidence="2 7">Belongs to the plant cysteine rich small secretory peptide family. Epidermal patterning factor subfamily.</text>
</comment>
<evidence type="ECO:0000256" key="5">
    <source>
        <dbReference type="ARBA" id="ARBA00022729"/>
    </source>
</evidence>
<keyword evidence="3 7" id="KW-0217">Developmental protein</keyword>
<sequence length="146" mass="15872">MVGVGGEAVSSCCALRLCRVIASFFFTFSLLSSSHPFNFSPSVQGRLVQEVRHANSNSGSSSIPPPPLQMKEEEEKVTMIGRMGSRPPRCDGKCRNCGHCEAIQVPTTNSVSPIMRSSVAYARGDGYSDYKPMSWKCKCGQSLFNP</sequence>
<reference evidence="8" key="1">
    <citation type="journal article" date="2013" name="J. Plant Res.">
        <title>Effect of fungi and light on seed germination of three Opuntia species from semiarid lands of central Mexico.</title>
        <authorList>
            <person name="Delgado-Sanchez P."/>
            <person name="Jimenez-Bremont J.F."/>
            <person name="Guerrero-Gonzalez Mde L."/>
            <person name="Flores J."/>
        </authorList>
    </citation>
    <scope>NUCLEOTIDE SEQUENCE</scope>
    <source>
        <tissue evidence="8">Cladode</tissue>
    </source>
</reference>
<evidence type="ECO:0000256" key="4">
    <source>
        <dbReference type="ARBA" id="ARBA00022525"/>
    </source>
</evidence>
<evidence type="ECO:0000256" key="1">
    <source>
        <dbReference type="ARBA" id="ARBA00004613"/>
    </source>
</evidence>
<evidence type="ECO:0000313" key="8">
    <source>
        <dbReference type="EMBL" id="MBA4623535.1"/>
    </source>
</evidence>
<dbReference type="PANTHER" id="PTHR33109:SF7">
    <property type="entry name" value="EPIDERMAL PATTERNING FACTOR-LIKE PROTEIN 2"/>
    <property type="match status" value="1"/>
</dbReference>
<dbReference type="EMBL" id="GISG01043238">
    <property type="protein sequence ID" value="MBA4623535.1"/>
    <property type="molecule type" value="Transcribed_RNA"/>
</dbReference>
<dbReference type="PANTHER" id="PTHR33109">
    <property type="entry name" value="EPIDERMAL PATTERNING FACTOR-LIKE PROTEIN 4"/>
    <property type="match status" value="1"/>
</dbReference>
<dbReference type="AlphaFoldDB" id="A0A7C8YQ74"/>
<evidence type="ECO:0000256" key="2">
    <source>
        <dbReference type="ARBA" id="ARBA00008127"/>
    </source>
</evidence>
<keyword evidence="4 7" id="KW-0964">Secreted</keyword>
<name>A0A7C8YQ74_OPUST</name>
<accession>A0A7C8YQ74</accession>
<keyword evidence="5" id="KW-0732">Signal</keyword>
<dbReference type="GO" id="GO:0005576">
    <property type="term" value="C:extracellular region"/>
    <property type="evidence" value="ECO:0007669"/>
    <property type="project" value="UniProtKB-SubCell"/>
</dbReference>
<evidence type="ECO:0000256" key="7">
    <source>
        <dbReference type="RuleBase" id="RU367102"/>
    </source>
</evidence>
<dbReference type="GO" id="GO:0010052">
    <property type="term" value="P:guard cell differentiation"/>
    <property type="evidence" value="ECO:0007669"/>
    <property type="project" value="UniProtKB-UniRule"/>
</dbReference>
<keyword evidence="6" id="KW-1015">Disulfide bond</keyword>
<comment type="function">
    <text evidence="7">Controls stomatal patterning.</text>
</comment>
<protein>
    <recommendedName>
        <fullName evidence="7">Epidermal patterning factor-like protein</fullName>
    </recommendedName>
</protein>
<reference evidence="8" key="2">
    <citation type="submission" date="2020-07" db="EMBL/GenBank/DDBJ databases">
        <authorList>
            <person name="Vera ALvarez R."/>
            <person name="Arias-Moreno D.M."/>
            <person name="Jimenez-Jacinto V."/>
            <person name="Jimenez-Bremont J.F."/>
            <person name="Swaminathan K."/>
            <person name="Moose S.P."/>
            <person name="Guerrero-Gonzalez M.L."/>
            <person name="Marino-Ramirez L."/>
            <person name="Landsman D."/>
            <person name="Rodriguez-Kessler M."/>
            <person name="Delgado-Sanchez P."/>
        </authorList>
    </citation>
    <scope>NUCLEOTIDE SEQUENCE</scope>
    <source>
        <tissue evidence="8">Cladode</tissue>
    </source>
</reference>
<comment type="subcellular location">
    <subcellularLocation>
        <location evidence="1 7">Secreted</location>
    </subcellularLocation>
</comment>
<organism evidence="8">
    <name type="scientific">Opuntia streptacantha</name>
    <name type="common">Prickly pear cactus</name>
    <name type="synonym">Opuntia cardona</name>
    <dbReference type="NCBI Taxonomy" id="393608"/>
    <lineage>
        <taxon>Eukaryota</taxon>
        <taxon>Viridiplantae</taxon>
        <taxon>Streptophyta</taxon>
        <taxon>Embryophyta</taxon>
        <taxon>Tracheophyta</taxon>
        <taxon>Spermatophyta</taxon>
        <taxon>Magnoliopsida</taxon>
        <taxon>eudicotyledons</taxon>
        <taxon>Gunneridae</taxon>
        <taxon>Pentapetalae</taxon>
        <taxon>Caryophyllales</taxon>
        <taxon>Cactineae</taxon>
        <taxon>Cactaceae</taxon>
        <taxon>Opuntioideae</taxon>
        <taxon>Opuntia</taxon>
    </lineage>
</organism>
<evidence type="ECO:0000256" key="6">
    <source>
        <dbReference type="ARBA" id="ARBA00023157"/>
    </source>
</evidence>
<proteinExistence type="inferred from homology"/>